<evidence type="ECO:0000313" key="2">
    <source>
        <dbReference type="Proteomes" id="UP001055811"/>
    </source>
</evidence>
<accession>A0ACB9E018</accession>
<organism evidence="1 2">
    <name type="scientific">Cichorium intybus</name>
    <name type="common">Chicory</name>
    <dbReference type="NCBI Taxonomy" id="13427"/>
    <lineage>
        <taxon>Eukaryota</taxon>
        <taxon>Viridiplantae</taxon>
        <taxon>Streptophyta</taxon>
        <taxon>Embryophyta</taxon>
        <taxon>Tracheophyta</taxon>
        <taxon>Spermatophyta</taxon>
        <taxon>Magnoliopsida</taxon>
        <taxon>eudicotyledons</taxon>
        <taxon>Gunneridae</taxon>
        <taxon>Pentapetalae</taxon>
        <taxon>asterids</taxon>
        <taxon>campanulids</taxon>
        <taxon>Asterales</taxon>
        <taxon>Asteraceae</taxon>
        <taxon>Cichorioideae</taxon>
        <taxon>Cichorieae</taxon>
        <taxon>Cichoriinae</taxon>
        <taxon>Cichorium</taxon>
    </lineage>
</organism>
<proteinExistence type="predicted"/>
<gene>
    <name evidence="1" type="ORF">L2E82_22903</name>
</gene>
<sequence length="122" mass="13674">MNFSFEEIAAACHNVSPNRCVSEGLSSVMYRASLGEDNGFRKRSERTIASLQHLYLCKLIGFHAREGSDRRLLVCERLFHGSLDRLLYGRTGGPPIEWNARMKVALCAAQGLTNNDDDNNIE</sequence>
<comment type="caution">
    <text evidence="1">The sequence shown here is derived from an EMBL/GenBank/DDBJ whole genome shotgun (WGS) entry which is preliminary data.</text>
</comment>
<reference evidence="1 2" key="2">
    <citation type="journal article" date="2022" name="Mol. Ecol. Resour.">
        <title>The genomes of chicory, endive, great burdock and yacon provide insights into Asteraceae paleo-polyploidization history and plant inulin production.</title>
        <authorList>
            <person name="Fan W."/>
            <person name="Wang S."/>
            <person name="Wang H."/>
            <person name="Wang A."/>
            <person name="Jiang F."/>
            <person name="Liu H."/>
            <person name="Zhao H."/>
            <person name="Xu D."/>
            <person name="Zhang Y."/>
        </authorList>
    </citation>
    <scope>NUCLEOTIDE SEQUENCE [LARGE SCALE GENOMIC DNA]</scope>
    <source>
        <strain evidence="2">cv. Punajuju</strain>
        <tissue evidence="1">Leaves</tissue>
    </source>
</reference>
<protein>
    <submittedName>
        <fullName evidence="1">Uncharacterized protein</fullName>
    </submittedName>
</protein>
<evidence type="ECO:0000313" key="1">
    <source>
        <dbReference type="EMBL" id="KAI3751812.1"/>
    </source>
</evidence>
<reference evidence="2" key="1">
    <citation type="journal article" date="2022" name="Mol. Ecol. Resour.">
        <title>The genomes of chicory, endive, great burdock and yacon provide insights into Asteraceae palaeo-polyploidization history and plant inulin production.</title>
        <authorList>
            <person name="Fan W."/>
            <person name="Wang S."/>
            <person name="Wang H."/>
            <person name="Wang A."/>
            <person name="Jiang F."/>
            <person name="Liu H."/>
            <person name="Zhao H."/>
            <person name="Xu D."/>
            <person name="Zhang Y."/>
        </authorList>
    </citation>
    <scope>NUCLEOTIDE SEQUENCE [LARGE SCALE GENOMIC DNA]</scope>
    <source>
        <strain evidence="2">cv. Punajuju</strain>
    </source>
</reference>
<keyword evidence="2" id="KW-1185">Reference proteome</keyword>
<dbReference type="EMBL" id="CM042012">
    <property type="protein sequence ID" value="KAI3751812.1"/>
    <property type="molecule type" value="Genomic_DNA"/>
</dbReference>
<dbReference type="Proteomes" id="UP001055811">
    <property type="component" value="Linkage Group LG04"/>
</dbReference>
<name>A0ACB9E018_CICIN</name>